<name>A0A5B0DXU7_9HYPH</name>
<sequence>MIVIGLDIAKTTGWALYDTDRSISAIQAGVLKAVGEDFEDRSESLGRQFGLLLKQVGRPDLVAIETPLRTLPQGKRTTKMMGEKEIIVTSGGGTNAMISSNQLVGAISALCGWKALPRVCIPAATWRKAFLGFARHPGWERKDWKKAVREQCARERIVVTNDDMADAVGIAIAAKNTPEFKQIAYEQSRRAA</sequence>
<proteinExistence type="predicted"/>
<evidence type="ECO:0000313" key="2">
    <source>
        <dbReference type="Proteomes" id="UP000324738"/>
    </source>
</evidence>
<gene>
    <name evidence="1" type="ORF">FPY71_10170</name>
</gene>
<dbReference type="SUPFAM" id="SSF53098">
    <property type="entry name" value="Ribonuclease H-like"/>
    <property type="match status" value="1"/>
</dbReference>
<dbReference type="OrthoDB" id="8221184at2"/>
<dbReference type="GO" id="GO:0003676">
    <property type="term" value="F:nucleic acid binding"/>
    <property type="evidence" value="ECO:0007669"/>
    <property type="project" value="InterPro"/>
</dbReference>
<dbReference type="EMBL" id="VTWH01000002">
    <property type="protein sequence ID" value="KAA0970832.1"/>
    <property type="molecule type" value="Genomic_DNA"/>
</dbReference>
<dbReference type="InterPro" id="IPR012337">
    <property type="entry name" value="RNaseH-like_sf"/>
</dbReference>
<dbReference type="Proteomes" id="UP000324738">
    <property type="component" value="Unassembled WGS sequence"/>
</dbReference>
<protein>
    <recommendedName>
        <fullName evidence="3">Pre-16S rRNA-processing nuclease YqgF</fullName>
    </recommendedName>
</protein>
<organism evidence="1 2">
    <name type="scientific">Aureimonas fodinaquatilis</name>
    <dbReference type="NCBI Taxonomy" id="2565783"/>
    <lineage>
        <taxon>Bacteria</taxon>
        <taxon>Pseudomonadati</taxon>
        <taxon>Pseudomonadota</taxon>
        <taxon>Alphaproteobacteria</taxon>
        <taxon>Hyphomicrobiales</taxon>
        <taxon>Aurantimonadaceae</taxon>
        <taxon>Aureimonas</taxon>
    </lineage>
</organism>
<comment type="caution">
    <text evidence="1">The sequence shown here is derived from an EMBL/GenBank/DDBJ whole genome shotgun (WGS) entry which is preliminary data.</text>
</comment>
<evidence type="ECO:0000313" key="1">
    <source>
        <dbReference type="EMBL" id="KAA0970832.1"/>
    </source>
</evidence>
<evidence type="ECO:0008006" key="3">
    <source>
        <dbReference type="Google" id="ProtNLM"/>
    </source>
</evidence>
<dbReference type="InterPro" id="IPR036397">
    <property type="entry name" value="RNaseH_sf"/>
</dbReference>
<dbReference type="Gene3D" id="3.30.420.10">
    <property type="entry name" value="Ribonuclease H-like superfamily/Ribonuclease H"/>
    <property type="match status" value="1"/>
</dbReference>
<keyword evidence="2" id="KW-1185">Reference proteome</keyword>
<dbReference type="AlphaFoldDB" id="A0A5B0DXU7"/>
<dbReference type="RefSeq" id="WP_149300145.1">
    <property type="nucleotide sequence ID" value="NZ_VTWH01000002.1"/>
</dbReference>
<accession>A0A5B0DXU7</accession>
<reference evidence="1 2" key="1">
    <citation type="submission" date="2019-08" db="EMBL/GenBank/DDBJ databases">
        <title>Aureimonas fodiniaquatilis sp. nov., isolated from a coal mine wastewater.</title>
        <authorList>
            <person name="Kim W."/>
        </authorList>
    </citation>
    <scope>NUCLEOTIDE SEQUENCE [LARGE SCALE GENOMIC DNA]</scope>
    <source>
        <strain evidence="1 2">CAU 1482</strain>
    </source>
</reference>